<dbReference type="AlphaFoldDB" id="A0A1R2BZ59"/>
<dbReference type="SUPFAM" id="SSF57997">
    <property type="entry name" value="Tropomyosin"/>
    <property type="match status" value="1"/>
</dbReference>
<gene>
    <name evidence="2" type="ORF">SteCoe_17526</name>
</gene>
<evidence type="ECO:0000313" key="3">
    <source>
        <dbReference type="Proteomes" id="UP000187209"/>
    </source>
</evidence>
<sequence>METKGQALNLRGRIMSNQIEDKSPRFKISYLPLLRESPKTHTQSKKLIKGSPKALNKKFPKAKSQCFAPHHQQSNLLNNNSPTFTELATNQKFDVEGLSHKENGQDGKVFEEMPEIHIIKEETNIFRKRASCEGLQDKILRINQDFRLIENIDNQIELYDEKSQEEESPQTLKSYYMDSDLKKENGELKKKVADLEEEYTIDTNLLKKNIEKEKQKNNQLTFELDKSTIKYETLSRKYEGILENSNNREKSYKSEIEDLKNRLNILTEEMNYKNLEIAQINEYLQKKRKNSKIKENTLKDLHEKNQVLEAEHNLRNEELITVKTTLKRTQTELESQKNKFITVESYIQSLNNKSTDNISLEQALSEMKENYNFISKNYKELQKAYFNLKEKSYETEQNLLASIEKLKKSAQNNIGNFVNEPKIKKMKTFSSISNVEMASKDMVSRLLKKISTLEEEIVFYKNEIEKFNKDLVYHKKVIEEKSEMISIMNRKIENRDSL</sequence>
<reference evidence="2 3" key="1">
    <citation type="submission" date="2016-11" db="EMBL/GenBank/DDBJ databases">
        <title>The macronuclear genome of Stentor coeruleus: a giant cell with tiny introns.</title>
        <authorList>
            <person name="Slabodnick M."/>
            <person name="Ruby J.G."/>
            <person name="Reiff S.B."/>
            <person name="Swart E.C."/>
            <person name="Gosai S."/>
            <person name="Prabakaran S."/>
            <person name="Witkowska E."/>
            <person name="Larue G.E."/>
            <person name="Fisher S."/>
            <person name="Freeman R.M."/>
            <person name="Gunawardena J."/>
            <person name="Chu W."/>
            <person name="Stover N.A."/>
            <person name="Gregory B.D."/>
            <person name="Nowacki M."/>
            <person name="Derisi J."/>
            <person name="Roy S.W."/>
            <person name="Marshall W.F."/>
            <person name="Sood P."/>
        </authorList>
    </citation>
    <scope>NUCLEOTIDE SEQUENCE [LARGE SCALE GENOMIC DNA]</scope>
    <source>
        <strain evidence="2">WM001</strain>
    </source>
</reference>
<evidence type="ECO:0000313" key="2">
    <source>
        <dbReference type="EMBL" id="OMJ81935.1"/>
    </source>
</evidence>
<comment type="caution">
    <text evidence="2">The sequence shown here is derived from an EMBL/GenBank/DDBJ whole genome shotgun (WGS) entry which is preliminary data.</text>
</comment>
<dbReference type="OrthoDB" id="10255522at2759"/>
<dbReference type="EMBL" id="MPUH01000361">
    <property type="protein sequence ID" value="OMJ81935.1"/>
    <property type="molecule type" value="Genomic_DNA"/>
</dbReference>
<protein>
    <submittedName>
        <fullName evidence="2">Uncharacterized protein</fullName>
    </submittedName>
</protein>
<feature type="coiled-coil region" evidence="1">
    <location>
        <begin position="350"/>
        <end position="413"/>
    </location>
</feature>
<organism evidence="2 3">
    <name type="scientific">Stentor coeruleus</name>
    <dbReference type="NCBI Taxonomy" id="5963"/>
    <lineage>
        <taxon>Eukaryota</taxon>
        <taxon>Sar</taxon>
        <taxon>Alveolata</taxon>
        <taxon>Ciliophora</taxon>
        <taxon>Postciliodesmatophora</taxon>
        <taxon>Heterotrichea</taxon>
        <taxon>Heterotrichida</taxon>
        <taxon>Stentoridae</taxon>
        <taxon>Stentor</taxon>
    </lineage>
</organism>
<proteinExistence type="predicted"/>
<feature type="coiled-coil region" evidence="1">
    <location>
        <begin position="242"/>
        <end position="318"/>
    </location>
</feature>
<keyword evidence="3" id="KW-1185">Reference proteome</keyword>
<feature type="coiled-coil region" evidence="1">
    <location>
        <begin position="443"/>
        <end position="470"/>
    </location>
</feature>
<name>A0A1R2BZ59_9CILI</name>
<dbReference type="Proteomes" id="UP000187209">
    <property type="component" value="Unassembled WGS sequence"/>
</dbReference>
<evidence type="ECO:0000256" key="1">
    <source>
        <dbReference type="SAM" id="Coils"/>
    </source>
</evidence>
<accession>A0A1R2BZ59</accession>
<keyword evidence="1" id="KW-0175">Coiled coil</keyword>